<organism evidence="2 3">
    <name type="scientific">Dictyobacter kobayashii</name>
    <dbReference type="NCBI Taxonomy" id="2014872"/>
    <lineage>
        <taxon>Bacteria</taxon>
        <taxon>Bacillati</taxon>
        <taxon>Chloroflexota</taxon>
        <taxon>Ktedonobacteria</taxon>
        <taxon>Ktedonobacterales</taxon>
        <taxon>Dictyobacteraceae</taxon>
        <taxon>Dictyobacter</taxon>
    </lineage>
</organism>
<evidence type="ECO:0000313" key="2">
    <source>
        <dbReference type="EMBL" id="GCE20648.1"/>
    </source>
</evidence>
<dbReference type="AlphaFoldDB" id="A0A402AN76"/>
<dbReference type="Gene3D" id="3.30.70.1380">
    <property type="entry name" value="Transcriptional regulatory protein pf0864 domain like"/>
    <property type="match status" value="1"/>
</dbReference>
<dbReference type="Proteomes" id="UP000287188">
    <property type="component" value="Unassembled WGS sequence"/>
</dbReference>
<keyword evidence="1" id="KW-0533">Nickel</keyword>
<dbReference type="PANTHER" id="PTHR36566">
    <property type="entry name" value="NICKEL INSERTION PROTEIN-RELATED"/>
    <property type="match status" value="1"/>
</dbReference>
<accession>A0A402AN76</accession>
<keyword evidence="3" id="KW-1185">Reference proteome</keyword>
<dbReference type="InterPro" id="IPR002822">
    <property type="entry name" value="Ni_insertion"/>
</dbReference>
<dbReference type="Gene3D" id="3.10.20.300">
    <property type="entry name" value="mk0293 like domain"/>
    <property type="match status" value="1"/>
</dbReference>
<sequence>MDTIAYVDCSVGVSGDLLLSALLDAGLSLARLQDVLTTVAMPGTYCIEPLKVQRPGLSGSAFSLAVQDTGAQRSLAEWRDHLLQVATLPVPVRENTLRCLQCLLEAEATVSNTTVATLRVSSATVLELLAVVAGLHELKLMALYFSPLPLTHGFVEKEQQLLPLLSPVSLEILRPHPVSWKPSTLSTALVTPVGAALLATFARFDPPVLSIERTGSGLGETEQNWSGALRIYLGRAQTVAEPDFIQSGQGADTDWVAVIETHIDTMTGELLGGLMERLFAAGALDVTYTPIQMKKNRPATLLTVISPLDLGEQLALLLLRETTTLGVRIQHIRRLKAQREQIQVETELGPMLVKVKRLGGQVIHVAPEYEECQRVARAHNIPLAAAYEVARDAIKSVIIG</sequence>
<proteinExistence type="predicted"/>
<dbReference type="PANTHER" id="PTHR36566:SF1">
    <property type="entry name" value="PYRIDINIUM-3,5-BISTHIOCARBOXYLIC ACID MONONUCLEOTIDE NICKEL INSERTION PROTEIN"/>
    <property type="match status" value="1"/>
</dbReference>
<dbReference type="Pfam" id="PF01969">
    <property type="entry name" value="Ni_insertion"/>
    <property type="match status" value="1"/>
</dbReference>
<evidence type="ECO:0000256" key="1">
    <source>
        <dbReference type="ARBA" id="ARBA00022596"/>
    </source>
</evidence>
<gene>
    <name evidence="2" type="ORF">KDK_44480</name>
</gene>
<comment type="caution">
    <text evidence="2">The sequence shown here is derived from an EMBL/GenBank/DDBJ whole genome shotgun (WGS) entry which is preliminary data.</text>
</comment>
<evidence type="ECO:0000313" key="3">
    <source>
        <dbReference type="Proteomes" id="UP000287188"/>
    </source>
</evidence>
<dbReference type="EMBL" id="BIFS01000001">
    <property type="protein sequence ID" value="GCE20648.1"/>
    <property type="molecule type" value="Genomic_DNA"/>
</dbReference>
<reference evidence="3" key="1">
    <citation type="submission" date="2018-12" db="EMBL/GenBank/DDBJ databases">
        <title>Tengunoibacter tsumagoiensis gen. nov., sp. nov., Dictyobacter kobayashii sp. nov., D. alpinus sp. nov., and D. joshuensis sp. nov. and description of Dictyobacteraceae fam. nov. within the order Ktedonobacterales isolated from Tengu-no-mugimeshi.</title>
        <authorList>
            <person name="Wang C.M."/>
            <person name="Zheng Y."/>
            <person name="Sakai Y."/>
            <person name="Toyoda A."/>
            <person name="Minakuchi Y."/>
            <person name="Abe K."/>
            <person name="Yokota A."/>
            <person name="Yabe S."/>
        </authorList>
    </citation>
    <scope>NUCLEOTIDE SEQUENCE [LARGE SCALE GENOMIC DNA]</scope>
    <source>
        <strain evidence="3">Uno11</strain>
    </source>
</reference>
<protein>
    <submittedName>
        <fullName evidence="2">UPF0272 protein</fullName>
    </submittedName>
</protein>
<name>A0A402AN76_9CHLR</name>